<proteinExistence type="predicted"/>
<reference evidence="1 2" key="1">
    <citation type="submission" date="2013-11" db="EMBL/GenBank/DDBJ databases">
        <title>Genome sequencing of Stegodyphus mimosarum.</title>
        <authorList>
            <person name="Bechsgaard J."/>
        </authorList>
    </citation>
    <scope>NUCLEOTIDE SEQUENCE [LARGE SCALE GENOMIC DNA]</scope>
</reference>
<evidence type="ECO:0000313" key="1">
    <source>
        <dbReference type="EMBL" id="KFM80927.1"/>
    </source>
</evidence>
<evidence type="ECO:0000313" key="2">
    <source>
        <dbReference type="Proteomes" id="UP000054359"/>
    </source>
</evidence>
<protein>
    <submittedName>
        <fullName evidence="1">Uncharacterized protein</fullName>
    </submittedName>
</protein>
<name>A0A087UU88_STEMI</name>
<dbReference type="Proteomes" id="UP000054359">
    <property type="component" value="Unassembled WGS sequence"/>
</dbReference>
<gene>
    <name evidence="1" type="ORF">X975_03036</name>
</gene>
<dbReference type="AlphaFoldDB" id="A0A087UU88"/>
<sequence>MHSISIKGTFSLPKFTDELPCMSTGLITGSIVRFLYSSTSHVTPDDNSPFNFDDHLIYDNVGFINDSTANS</sequence>
<dbReference type="EMBL" id="KK121640">
    <property type="protein sequence ID" value="KFM80927.1"/>
    <property type="molecule type" value="Genomic_DNA"/>
</dbReference>
<keyword evidence="2" id="KW-1185">Reference proteome</keyword>
<feature type="non-terminal residue" evidence="1">
    <location>
        <position position="71"/>
    </location>
</feature>
<organism evidence="1 2">
    <name type="scientific">Stegodyphus mimosarum</name>
    <name type="common">African social velvet spider</name>
    <dbReference type="NCBI Taxonomy" id="407821"/>
    <lineage>
        <taxon>Eukaryota</taxon>
        <taxon>Metazoa</taxon>
        <taxon>Ecdysozoa</taxon>
        <taxon>Arthropoda</taxon>
        <taxon>Chelicerata</taxon>
        <taxon>Arachnida</taxon>
        <taxon>Araneae</taxon>
        <taxon>Araneomorphae</taxon>
        <taxon>Entelegynae</taxon>
        <taxon>Eresoidea</taxon>
        <taxon>Eresidae</taxon>
        <taxon>Stegodyphus</taxon>
    </lineage>
</organism>
<accession>A0A087UU88</accession>